<gene>
    <name evidence="1" type="ORF">BO95DRAFT_422526</name>
</gene>
<proteinExistence type="predicted"/>
<name>A0ACD1FX71_9EURO</name>
<accession>A0ACD1FX71</accession>
<organism evidence="1 2">
    <name type="scientific">Aspergillus brunneoviolaceus CBS 621.78</name>
    <dbReference type="NCBI Taxonomy" id="1450534"/>
    <lineage>
        <taxon>Eukaryota</taxon>
        <taxon>Fungi</taxon>
        <taxon>Dikarya</taxon>
        <taxon>Ascomycota</taxon>
        <taxon>Pezizomycotina</taxon>
        <taxon>Eurotiomycetes</taxon>
        <taxon>Eurotiomycetidae</taxon>
        <taxon>Eurotiales</taxon>
        <taxon>Aspergillaceae</taxon>
        <taxon>Aspergillus</taxon>
        <taxon>Aspergillus subgen. Circumdati</taxon>
    </lineage>
</organism>
<evidence type="ECO:0000313" key="2">
    <source>
        <dbReference type="Proteomes" id="UP000249057"/>
    </source>
</evidence>
<protein>
    <submittedName>
        <fullName evidence="1">MFS general substrate transporter</fullName>
    </submittedName>
</protein>
<dbReference type="EMBL" id="KZ825386">
    <property type="protein sequence ID" value="RAH41575.1"/>
    <property type="molecule type" value="Genomic_DNA"/>
</dbReference>
<evidence type="ECO:0000313" key="1">
    <source>
        <dbReference type="EMBL" id="RAH41575.1"/>
    </source>
</evidence>
<dbReference type="Proteomes" id="UP000249057">
    <property type="component" value="Unassembled WGS sequence"/>
</dbReference>
<sequence length="451" mass="48098">MPMNLDPTRPPSVVSSGSAIHLASLPASPAPENDTPPSHAVTVALRWNGSKTMIWRVLATFWGALVMGANDAAYGAIIPYLQLAYDKSYTIISLIFLSPFLGYTISAVVSNLIHQRLGRRGVAFIGPACHLLAFAVISTRPPFPLLVIMYIFVGLGSGIQNAGWNVWISSMANSHEVLGCFHGFYGIGATVSPLIATSVITKAGWEWNSYYYLLTGTAALELVSATSAFWAETASRYQQDHPSSAGREGGGSSLHQTRLSLTYRATWICSLFLFLYGGIEVAIGGWIVVFMTSVRHGSPFASGMAGTGFWLGVALGRFVLGFVTPRIGEKRSIILYILLAIALEMVFWLVPEFVVSAVAVALVGFFLGTIFPSVVVVATRLLPKHLHVAAIGFAAAFSMGGGAVFPFAIGAIAQAKGVTVLQPILVAMLAVALLIWGTVLRAPVPQSQHEV</sequence>
<reference evidence="1" key="1">
    <citation type="submission" date="2018-02" db="EMBL/GenBank/DDBJ databases">
        <title>The genomes of Aspergillus section Nigri reveals drivers in fungal speciation.</title>
        <authorList>
            <consortium name="DOE Joint Genome Institute"/>
            <person name="Vesth T.C."/>
            <person name="Nybo J."/>
            <person name="Theobald S."/>
            <person name="Brandl J."/>
            <person name="Frisvad J.C."/>
            <person name="Nielsen K.F."/>
            <person name="Lyhne E.K."/>
            <person name="Kogle M.E."/>
            <person name="Kuo A."/>
            <person name="Riley R."/>
            <person name="Clum A."/>
            <person name="Nolan M."/>
            <person name="Lipzen A."/>
            <person name="Salamov A."/>
            <person name="Henrissat B."/>
            <person name="Wiebenga A."/>
            <person name="De vries R.P."/>
            <person name="Grigoriev I.V."/>
            <person name="Mortensen U.H."/>
            <person name="Andersen M.R."/>
            <person name="Baker S.E."/>
        </authorList>
    </citation>
    <scope>NUCLEOTIDE SEQUENCE</scope>
    <source>
        <strain evidence="1">CBS 621.78</strain>
    </source>
</reference>
<keyword evidence="2" id="KW-1185">Reference proteome</keyword>